<evidence type="ECO:0000313" key="1">
    <source>
        <dbReference type="EMBL" id="TCN60885.1"/>
    </source>
</evidence>
<dbReference type="Proteomes" id="UP000295270">
    <property type="component" value="Unassembled WGS sequence"/>
</dbReference>
<comment type="caution">
    <text evidence="1">The sequence shown here is derived from an EMBL/GenBank/DDBJ whole genome shotgun (WGS) entry which is preliminary data.</text>
</comment>
<accession>A0ABY2B428</accession>
<dbReference type="EMBL" id="SLWA01000001">
    <property type="protein sequence ID" value="TCN60885.1"/>
    <property type="molecule type" value="Genomic_DNA"/>
</dbReference>
<protein>
    <submittedName>
        <fullName evidence="1">Uncharacterized protein</fullName>
    </submittedName>
</protein>
<keyword evidence="2" id="KW-1185">Reference proteome</keyword>
<sequence>MHELFFLADLADLADSVGKKSAKSARSAGVNYNKNSKRIATIYTFPWNLNS</sequence>
<evidence type="ECO:0000313" key="2">
    <source>
        <dbReference type="Proteomes" id="UP000295270"/>
    </source>
</evidence>
<proteinExistence type="predicted"/>
<name>A0ABY2B428_9FLAO</name>
<organism evidence="1 2">
    <name type="scientific">Flavobacterium circumlabens</name>
    <dbReference type="NCBI Taxonomy" id="2133765"/>
    <lineage>
        <taxon>Bacteria</taxon>
        <taxon>Pseudomonadati</taxon>
        <taxon>Bacteroidota</taxon>
        <taxon>Flavobacteriia</taxon>
        <taxon>Flavobacteriales</taxon>
        <taxon>Flavobacteriaceae</taxon>
        <taxon>Flavobacterium</taxon>
    </lineage>
</organism>
<gene>
    <name evidence="1" type="ORF">EV142_101464</name>
</gene>
<reference evidence="1 2" key="1">
    <citation type="journal article" date="2015" name="Stand. Genomic Sci.">
        <title>Genomic Encyclopedia of Bacterial and Archaeal Type Strains, Phase III: the genomes of soil and plant-associated and newly described type strains.</title>
        <authorList>
            <person name="Whitman W.B."/>
            <person name="Woyke T."/>
            <person name="Klenk H.P."/>
            <person name="Zhou Y."/>
            <person name="Lilburn T.G."/>
            <person name="Beck B.J."/>
            <person name="De Vos P."/>
            <person name="Vandamme P."/>
            <person name="Eisen J.A."/>
            <person name="Garrity G."/>
            <person name="Hugenholtz P."/>
            <person name="Kyrpides N.C."/>
        </authorList>
    </citation>
    <scope>NUCLEOTIDE SEQUENCE [LARGE SCALE GENOMIC DNA]</scope>
    <source>
        <strain evidence="1 2">P5626</strain>
    </source>
</reference>